<dbReference type="OrthoDB" id="9766983at2"/>
<feature type="domain" description="Amidohydrolase 3" evidence="3">
    <location>
        <begin position="120"/>
        <end position="535"/>
    </location>
</feature>
<evidence type="ECO:0000313" key="5">
    <source>
        <dbReference type="Proteomes" id="UP000309215"/>
    </source>
</evidence>
<reference evidence="4 5" key="1">
    <citation type="submission" date="2019-04" db="EMBL/GenBank/DDBJ databases">
        <authorList>
            <person name="Li Y."/>
            <person name="Wang J."/>
        </authorList>
    </citation>
    <scope>NUCLEOTIDE SEQUENCE [LARGE SCALE GENOMIC DNA]</scope>
    <source>
        <strain evidence="4 5">DSM 14668</strain>
    </source>
</reference>
<dbReference type="Pfam" id="PF07969">
    <property type="entry name" value="Amidohydro_3"/>
    <property type="match status" value="1"/>
</dbReference>
<evidence type="ECO:0000259" key="3">
    <source>
        <dbReference type="Pfam" id="PF07969"/>
    </source>
</evidence>
<proteinExistence type="predicted"/>
<dbReference type="Gene3D" id="3.20.20.140">
    <property type="entry name" value="Metal-dependent hydrolases"/>
    <property type="match status" value="2"/>
</dbReference>
<feature type="region of interest" description="Disordered" evidence="1">
    <location>
        <begin position="23"/>
        <end position="73"/>
    </location>
</feature>
<keyword evidence="2" id="KW-0732">Signal</keyword>
<feature type="signal peptide" evidence="2">
    <location>
        <begin position="1"/>
        <end position="19"/>
    </location>
</feature>
<keyword evidence="5" id="KW-1185">Reference proteome</keyword>
<accession>A0A4U1JCY3</accession>
<dbReference type="InterPro" id="IPR011059">
    <property type="entry name" value="Metal-dep_hydrolase_composite"/>
</dbReference>
<name>A0A4U1JCY3_9BACT</name>
<protein>
    <submittedName>
        <fullName evidence="4">N-acyl-D-amino acid deacylase</fullName>
    </submittedName>
</protein>
<dbReference type="PANTHER" id="PTHR11647">
    <property type="entry name" value="HYDRANTOINASE/DIHYDROPYRIMIDINASE FAMILY MEMBER"/>
    <property type="match status" value="1"/>
</dbReference>
<comment type="caution">
    <text evidence="4">The sequence shown here is derived from an EMBL/GenBank/DDBJ whole genome shotgun (WGS) entry which is preliminary data.</text>
</comment>
<evidence type="ECO:0000256" key="2">
    <source>
        <dbReference type="SAM" id="SignalP"/>
    </source>
</evidence>
<dbReference type="GO" id="GO:0005829">
    <property type="term" value="C:cytosol"/>
    <property type="evidence" value="ECO:0007669"/>
    <property type="project" value="TreeGrafter"/>
</dbReference>
<organism evidence="4 5">
    <name type="scientific">Polyangium fumosum</name>
    <dbReference type="NCBI Taxonomy" id="889272"/>
    <lineage>
        <taxon>Bacteria</taxon>
        <taxon>Pseudomonadati</taxon>
        <taxon>Myxococcota</taxon>
        <taxon>Polyangia</taxon>
        <taxon>Polyangiales</taxon>
        <taxon>Polyangiaceae</taxon>
        <taxon>Polyangium</taxon>
    </lineage>
</organism>
<dbReference type="Proteomes" id="UP000309215">
    <property type="component" value="Unassembled WGS sequence"/>
</dbReference>
<dbReference type="AlphaFoldDB" id="A0A4U1JCY3"/>
<sequence length="559" mass="59274">MPRLRKPLLPALPLLVWLAACSPAPPPLSTPPPPEAPPPAPPPPHTLPLASSPPQAPPPPSPPPPPPPPFRSDEVFRLAVRGGHVIDGSGAPRRRADVLVRGDRIAFVGDVDPSVRAERTLDAAGAVVTPGFLDAHSHGAPLGNVEYALAMGVTTLVVGQDGRSPATRIGPWLAKIDAGRPRVHVAALVGHGTVRSLVGAAAHTKPRPAELQRMRDLVAQALHDGAFGLSTGLEYDPGRGASMDELVALAEPVGARGGVVMSHVRSEDDDRVESSLDELFEMCRKAKARAHVAHMKIVLGRGAARAERLLAHIEKARAAGLSVTADLYPYTASYTSLAVLFPDFARPPSSYADALRSRRPELAAFLRARVEKRNGAGAMLFGTGAFAGRTLEEVATSRRVPFEDILIEVGPDGAEAAYFVMDEAVMARLFADRFVMVGTDGGGGGRHPRGFGAFARVIEELVEKQRLVSLEEAVRKMSGLPARTLGLDGERGCVREGCGADLLVFSPGEIHERATFTEPHRLAEGMRFVVVGGVIEREGGKATAGRGGRALRFMGAERR</sequence>
<feature type="compositionally biased region" description="Pro residues" evidence="1">
    <location>
        <begin position="54"/>
        <end position="70"/>
    </location>
</feature>
<dbReference type="InterPro" id="IPR050378">
    <property type="entry name" value="Metallo-dep_Hydrolases_sf"/>
</dbReference>
<dbReference type="EMBL" id="SSMQ01000015">
    <property type="protein sequence ID" value="TKD07967.1"/>
    <property type="molecule type" value="Genomic_DNA"/>
</dbReference>
<dbReference type="InterPro" id="IPR032466">
    <property type="entry name" value="Metal_Hydrolase"/>
</dbReference>
<dbReference type="Gene3D" id="2.30.40.10">
    <property type="entry name" value="Urease, subunit C, domain 1"/>
    <property type="match status" value="1"/>
</dbReference>
<evidence type="ECO:0000256" key="1">
    <source>
        <dbReference type="SAM" id="MobiDB-lite"/>
    </source>
</evidence>
<dbReference type="InterPro" id="IPR013108">
    <property type="entry name" value="Amidohydro_3"/>
</dbReference>
<dbReference type="PANTHER" id="PTHR11647:SF1">
    <property type="entry name" value="COLLAPSIN RESPONSE MEDIATOR PROTEIN"/>
    <property type="match status" value="1"/>
</dbReference>
<evidence type="ECO:0000313" key="4">
    <source>
        <dbReference type="EMBL" id="TKD07967.1"/>
    </source>
</evidence>
<feature type="compositionally biased region" description="Pro residues" evidence="1">
    <location>
        <begin position="23"/>
        <end position="46"/>
    </location>
</feature>
<dbReference type="PROSITE" id="PS51257">
    <property type="entry name" value="PROKAR_LIPOPROTEIN"/>
    <property type="match status" value="1"/>
</dbReference>
<dbReference type="SUPFAM" id="SSF51556">
    <property type="entry name" value="Metallo-dependent hydrolases"/>
    <property type="match status" value="1"/>
</dbReference>
<dbReference type="GO" id="GO:0016812">
    <property type="term" value="F:hydrolase activity, acting on carbon-nitrogen (but not peptide) bonds, in cyclic amides"/>
    <property type="evidence" value="ECO:0007669"/>
    <property type="project" value="TreeGrafter"/>
</dbReference>
<dbReference type="RefSeq" id="WP_136930054.1">
    <property type="nucleotide sequence ID" value="NZ_SSMQ01000015.1"/>
</dbReference>
<gene>
    <name evidence="4" type="ORF">E8A74_16955</name>
</gene>
<dbReference type="SUPFAM" id="SSF51338">
    <property type="entry name" value="Composite domain of metallo-dependent hydrolases"/>
    <property type="match status" value="1"/>
</dbReference>
<feature type="chain" id="PRO_5020909865" evidence="2">
    <location>
        <begin position="20"/>
        <end position="559"/>
    </location>
</feature>